<comment type="caution">
    <text evidence="2">The sequence shown here is derived from an EMBL/GenBank/DDBJ whole genome shotgun (WGS) entry which is preliminary data.</text>
</comment>
<dbReference type="SUPFAM" id="SSF88659">
    <property type="entry name" value="Sigma3 and sigma4 domains of RNA polymerase sigma factors"/>
    <property type="match status" value="1"/>
</dbReference>
<dbReference type="RefSeq" id="WP_203688126.1">
    <property type="nucleotide sequence ID" value="NZ_BAAALC010000001.1"/>
</dbReference>
<dbReference type="InterPro" id="IPR036388">
    <property type="entry name" value="WH-like_DNA-bd_sf"/>
</dbReference>
<evidence type="ECO:0008006" key="4">
    <source>
        <dbReference type="Google" id="ProtNLM"/>
    </source>
</evidence>
<evidence type="ECO:0000256" key="1">
    <source>
        <dbReference type="SAM" id="MobiDB-lite"/>
    </source>
</evidence>
<reference evidence="2 3" key="1">
    <citation type="submission" date="2021-01" db="EMBL/GenBank/DDBJ databases">
        <title>Whole genome shotgun sequence of Catellatospora coxensis NBRC 107359.</title>
        <authorList>
            <person name="Komaki H."/>
            <person name="Tamura T."/>
        </authorList>
    </citation>
    <scope>NUCLEOTIDE SEQUENCE [LARGE SCALE GENOMIC DNA]</scope>
    <source>
        <strain evidence="2 3">NBRC 107359</strain>
    </source>
</reference>
<feature type="region of interest" description="Disordered" evidence="1">
    <location>
        <begin position="1"/>
        <end position="35"/>
    </location>
</feature>
<accession>A0A8J3KXB2</accession>
<evidence type="ECO:0000313" key="3">
    <source>
        <dbReference type="Proteomes" id="UP000630887"/>
    </source>
</evidence>
<dbReference type="AlphaFoldDB" id="A0A8J3KXB2"/>
<keyword evidence="3" id="KW-1185">Reference proteome</keyword>
<dbReference type="InterPro" id="IPR013324">
    <property type="entry name" value="RNA_pol_sigma_r3/r4-like"/>
</dbReference>
<organism evidence="2 3">
    <name type="scientific">Catellatospora coxensis</name>
    <dbReference type="NCBI Taxonomy" id="310354"/>
    <lineage>
        <taxon>Bacteria</taxon>
        <taxon>Bacillati</taxon>
        <taxon>Actinomycetota</taxon>
        <taxon>Actinomycetes</taxon>
        <taxon>Micromonosporales</taxon>
        <taxon>Micromonosporaceae</taxon>
        <taxon>Catellatospora</taxon>
    </lineage>
</organism>
<dbReference type="Proteomes" id="UP000630887">
    <property type="component" value="Unassembled WGS sequence"/>
</dbReference>
<dbReference type="EMBL" id="BONI01000002">
    <property type="protein sequence ID" value="GIG03655.1"/>
    <property type="molecule type" value="Genomic_DNA"/>
</dbReference>
<proteinExistence type="predicted"/>
<evidence type="ECO:0000313" key="2">
    <source>
        <dbReference type="EMBL" id="GIG03655.1"/>
    </source>
</evidence>
<protein>
    <recommendedName>
        <fullName evidence="4">DNA-directed RNA polymerase specialized sigma24 family protein</fullName>
    </recommendedName>
</protein>
<gene>
    <name evidence="2" type="ORF">Cco03nite_03550</name>
</gene>
<name>A0A8J3KXB2_9ACTN</name>
<dbReference type="Gene3D" id="1.10.10.10">
    <property type="entry name" value="Winged helix-like DNA-binding domain superfamily/Winged helix DNA-binding domain"/>
    <property type="match status" value="1"/>
</dbReference>
<sequence length="324" mass="36250">MPIRHGLPARLGPDTIRADDRRTTDPGPPDPLDDHRWPFYPMDQIRWLVRRLDRPRVPAAVLHADAPLPDPADEQAETGLSVPEVIAVVGVRSAPPELVDRVWSYVIAATRAHRGAWNLYALGLARPGLHRHADGVTLRRPPTVKRDVQHVMAAEMLVEIHRTEPGEHDRQVFAFDAAKPYVFARLLDHCLYTVTGKRWNRHNRDRRNLDLAGYELLHEILPDANAHSRLYCQPGRTDAYATLARLVAQTAGRRAGARLSRPDAALIALTHVIGHPMADAASLLGLSEPAARMRAHRAVKLITALLDRERADELAEQRHRPPSS</sequence>